<feature type="region of interest" description="Disordered" evidence="1">
    <location>
        <begin position="40"/>
        <end position="94"/>
    </location>
</feature>
<feature type="non-terminal residue" evidence="2">
    <location>
        <position position="1"/>
    </location>
</feature>
<dbReference type="EMBL" id="LN860295">
    <property type="protein sequence ID" value="CRZ26253.1"/>
    <property type="molecule type" value="Genomic_DNA"/>
</dbReference>
<organism evidence="2">
    <name type="scientific">Brugia malayi</name>
    <name type="common">Filarial nematode worm</name>
    <dbReference type="NCBI Taxonomy" id="6279"/>
    <lineage>
        <taxon>Eukaryota</taxon>
        <taxon>Metazoa</taxon>
        <taxon>Ecdysozoa</taxon>
        <taxon>Nematoda</taxon>
        <taxon>Chromadorea</taxon>
        <taxon>Rhabditida</taxon>
        <taxon>Spirurina</taxon>
        <taxon>Spiruromorpha</taxon>
        <taxon>Filarioidea</taxon>
        <taxon>Onchocercidae</taxon>
        <taxon>Brugia</taxon>
    </lineage>
</organism>
<proteinExistence type="predicted"/>
<evidence type="ECO:0000256" key="1">
    <source>
        <dbReference type="SAM" id="MobiDB-lite"/>
    </source>
</evidence>
<protein>
    <submittedName>
        <fullName evidence="2">Bm11776</fullName>
    </submittedName>
</protein>
<evidence type="ECO:0000313" key="2">
    <source>
        <dbReference type="EMBL" id="CRZ26253.1"/>
    </source>
</evidence>
<sequence>GLGYLWENNLVAFRGERPPFDAGTFEGPAWWVRMLLPLTGSQPRGQESLRRRAEGRRGAPGADSWEANAELREDRNPGKRCGSPESALGLTNRPTHLFTQRTLTATCQRLCR</sequence>
<gene>
    <name evidence="2" type="primary">Bm11776</name>
    <name evidence="2" type="ORF">BM_Bm11776</name>
</gene>
<reference evidence="2" key="2">
    <citation type="submission" date="2012-12" db="EMBL/GenBank/DDBJ databases">
        <authorList>
            <consortium name="WormBase Consortium"/>
            <person name="Ghedin E."/>
            <person name="Paulini M."/>
        </authorList>
    </citation>
    <scope>NUCLEOTIDE SEQUENCE</scope>
    <source>
        <strain evidence="2">FR3</strain>
    </source>
</reference>
<dbReference type="AlphaFoldDB" id="A0A1I9GDN9"/>
<accession>A0A1I9GDN9</accession>
<reference evidence="2" key="1">
    <citation type="journal article" date="2007" name="Science">
        <title>Draft genome of the filarial nematode parasite Brugia malayi.</title>
        <authorList>
            <person name="Ghedin E."/>
            <person name="Wang S."/>
            <person name="Spiro D."/>
            <person name="Caler E."/>
            <person name="Zhao Q."/>
            <person name="Crabtree J."/>
            <person name="Allen J.E."/>
            <person name="Delcher A.L."/>
            <person name="Guiliano D.B."/>
            <person name="Miranda-Saavedra D."/>
            <person name="Angiuoli S.V."/>
            <person name="Creasy T."/>
            <person name="Amedeo P."/>
            <person name="Haas B."/>
            <person name="El-Sayed N.M."/>
            <person name="Wortman J.R."/>
            <person name="Feldblyum T."/>
            <person name="Tallon L."/>
            <person name="Schatz M."/>
            <person name="Shumway M."/>
            <person name="Koo H."/>
            <person name="Salzberg S.L."/>
            <person name="Schobel S."/>
            <person name="Pertea M."/>
            <person name="Pop M."/>
            <person name="White O."/>
            <person name="Barton G.J."/>
            <person name="Carlow C.K."/>
            <person name="Crawford M.J."/>
            <person name="Daub J."/>
            <person name="Dimmic M.W."/>
            <person name="Estes C.F."/>
            <person name="Foster J.M."/>
            <person name="Ganatra M."/>
            <person name="Gregory W.F."/>
            <person name="Johnson N.M."/>
            <person name="Jin J."/>
            <person name="Komuniecki R."/>
            <person name="Korf I."/>
            <person name="Kumar S."/>
            <person name="Laney S."/>
            <person name="Li B.W."/>
            <person name="Li W."/>
            <person name="Lindblom T.H."/>
            <person name="Lustigman S."/>
            <person name="Ma D."/>
            <person name="Maina C.V."/>
            <person name="Martin D.M."/>
            <person name="McCarter J.P."/>
            <person name="McReynolds L."/>
            <person name="Mitreva M."/>
            <person name="Nutman T.B."/>
            <person name="Parkinson J."/>
            <person name="Peregrin-Alvarez J.M."/>
            <person name="Poole C."/>
            <person name="Ren Q."/>
            <person name="Saunders L."/>
            <person name="Sluder A.E."/>
            <person name="Smith K."/>
            <person name="Stanke M."/>
            <person name="Unnasch T.R."/>
            <person name="Ware J."/>
            <person name="Wei A.D."/>
            <person name="Weil G."/>
            <person name="Williams D.J."/>
            <person name="Zhang Y."/>
            <person name="Williams S.A."/>
            <person name="Fraser-Liggett C."/>
            <person name="Slatko B."/>
            <person name="Blaxter M.L."/>
            <person name="Scott A.L."/>
        </authorList>
    </citation>
    <scope>NUCLEOTIDE SEQUENCE</scope>
    <source>
        <strain evidence="2">FR3</strain>
    </source>
</reference>
<feature type="compositionally biased region" description="Basic and acidic residues" evidence="1">
    <location>
        <begin position="47"/>
        <end position="57"/>
    </location>
</feature>
<name>A0A1I9GDN9_BRUMA</name>